<dbReference type="Gene3D" id="3.10.270.10">
    <property type="entry name" value="Urate Oxidase"/>
    <property type="match status" value="1"/>
</dbReference>
<evidence type="ECO:0000256" key="6">
    <source>
        <dbReference type="ARBA" id="ARBA00031317"/>
    </source>
</evidence>
<keyword evidence="8" id="KW-1185">Reference proteome</keyword>
<comment type="pathway">
    <text evidence="1">Purine metabolism; urate degradation; (S)-allantoin from urate: step 1/3.</text>
</comment>
<evidence type="ECO:0000256" key="2">
    <source>
        <dbReference type="ARBA" id="ARBA00009760"/>
    </source>
</evidence>
<protein>
    <recommendedName>
        <fullName evidence="3">factor independent urate hydroxylase</fullName>
        <ecNumber evidence="3">1.7.3.3</ecNumber>
    </recommendedName>
    <alternativeName>
        <fullName evidence="6">Urate oxidase</fullName>
    </alternativeName>
</protein>
<reference evidence="7" key="1">
    <citation type="submission" date="2022-06" db="EMBL/GenBank/DDBJ databases">
        <title>Uncovering the hologenomic basis of an extraordinary plant invasion.</title>
        <authorList>
            <person name="Bieker V.C."/>
            <person name="Martin M.D."/>
            <person name="Gilbert T."/>
            <person name="Hodgins K."/>
            <person name="Battlay P."/>
            <person name="Petersen B."/>
            <person name="Wilson J."/>
        </authorList>
    </citation>
    <scope>NUCLEOTIDE SEQUENCE</scope>
    <source>
        <strain evidence="7">AA19_3_7</strain>
        <tissue evidence="7">Leaf</tissue>
    </source>
</reference>
<keyword evidence="5" id="KW-0560">Oxidoreductase</keyword>
<proteinExistence type="inferred from homology"/>
<dbReference type="GO" id="GO:0004846">
    <property type="term" value="F:urate oxidase activity"/>
    <property type="evidence" value="ECO:0007669"/>
    <property type="project" value="UniProtKB-EC"/>
</dbReference>
<dbReference type="EC" id="1.7.3.3" evidence="3"/>
<dbReference type="PANTHER" id="PTHR42874:SF1">
    <property type="entry name" value="URICASE"/>
    <property type="match status" value="1"/>
</dbReference>
<evidence type="ECO:0000313" key="7">
    <source>
        <dbReference type="EMBL" id="KAI7749135.1"/>
    </source>
</evidence>
<organism evidence="7 8">
    <name type="scientific">Ambrosia artemisiifolia</name>
    <name type="common">Common ragweed</name>
    <dbReference type="NCBI Taxonomy" id="4212"/>
    <lineage>
        <taxon>Eukaryota</taxon>
        <taxon>Viridiplantae</taxon>
        <taxon>Streptophyta</taxon>
        <taxon>Embryophyta</taxon>
        <taxon>Tracheophyta</taxon>
        <taxon>Spermatophyta</taxon>
        <taxon>Magnoliopsida</taxon>
        <taxon>eudicotyledons</taxon>
        <taxon>Gunneridae</taxon>
        <taxon>Pentapetalae</taxon>
        <taxon>asterids</taxon>
        <taxon>campanulids</taxon>
        <taxon>Asterales</taxon>
        <taxon>Asteraceae</taxon>
        <taxon>Asteroideae</taxon>
        <taxon>Heliantheae alliance</taxon>
        <taxon>Heliantheae</taxon>
        <taxon>Ambrosia</taxon>
    </lineage>
</organism>
<dbReference type="GO" id="GO:0019628">
    <property type="term" value="P:urate catabolic process"/>
    <property type="evidence" value="ECO:0007669"/>
    <property type="project" value="TreeGrafter"/>
</dbReference>
<comment type="caution">
    <text evidence="7">The sequence shown here is derived from an EMBL/GenBank/DDBJ whole genome shotgun (WGS) entry which is preliminary data.</text>
</comment>
<accession>A0AAD5CZB1</accession>
<dbReference type="GO" id="GO:0006145">
    <property type="term" value="P:purine nucleobase catabolic process"/>
    <property type="evidence" value="ECO:0007669"/>
    <property type="project" value="TreeGrafter"/>
</dbReference>
<dbReference type="Proteomes" id="UP001206925">
    <property type="component" value="Unassembled WGS sequence"/>
</dbReference>
<dbReference type="PANTHER" id="PTHR42874">
    <property type="entry name" value="URICASE"/>
    <property type="match status" value="1"/>
</dbReference>
<gene>
    <name evidence="7" type="ORF">M8C21_024361</name>
</gene>
<comment type="similarity">
    <text evidence="2">Belongs to the uricase family.</text>
</comment>
<evidence type="ECO:0000256" key="4">
    <source>
        <dbReference type="ARBA" id="ARBA00022631"/>
    </source>
</evidence>
<dbReference type="InterPro" id="IPR002042">
    <property type="entry name" value="Uricase"/>
</dbReference>
<name>A0AAD5CZB1_AMBAR</name>
<sequence>MQVTTVIVKIIEKPWERISMNGQPHDHGLKLGSERHTTEVILQKNAFLHLTSGVVIAEDDTMGNSVAFVRSRTIGANIEVVLILREHDEMGGVLNSNWFDNWYMKEKGFPFFFSFLKDESQRRKLVK</sequence>
<dbReference type="EMBL" id="JAMZMK010006400">
    <property type="protein sequence ID" value="KAI7749135.1"/>
    <property type="molecule type" value="Genomic_DNA"/>
</dbReference>
<keyword evidence="4" id="KW-0659">Purine metabolism</keyword>
<dbReference type="SUPFAM" id="SSF55620">
    <property type="entry name" value="Tetrahydrobiopterin biosynthesis enzymes-like"/>
    <property type="match status" value="1"/>
</dbReference>
<evidence type="ECO:0000256" key="1">
    <source>
        <dbReference type="ARBA" id="ARBA00004831"/>
    </source>
</evidence>
<evidence type="ECO:0000313" key="8">
    <source>
        <dbReference type="Proteomes" id="UP001206925"/>
    </source>
</evidence>
<evidence type="ECO:0000256" key="3">
    <source>
        <dbReference type="ARBA" id="ARBA00012598"/>
    </source>
</evidence>
<dbReference type="AlphaFoldDB" id="A0AAD5CZB1"/>
<dbReference type="GO" id="GO:0005777">
    <property type="term" value="C:peroxisome"/>
    <property type="evidence" value="ECO:0007669"/>
    <property type="project" value="TreeGrafter"/>
</dbReference>
<evidence type="ECO:0000256" key="5">
    <source>
        <dbReference type="ARBA" id="ARBA00023002"/>
    </source>
</evidence>